<gene>
    <name evidence="1" type="ORF">FY550_16790</name>
</gene>
<dbReference type="KEGG" id="kuy:FY550_16790"/>
<dbReference type="STRING" id="657387.BH688_13005"/>
<proteinExistence type="predicted"/>
<organism evidence="1 2">
    <name type="scientific">Kushneria phosphatilytica</name>
    <dbReference type="NCBI Taxonomy" id="657387"/>
    <lineage>
        <taxon>Bacteria</taxon>
        <taxon>Pseudomonadati</taxon>
        <taxon>Pseudomonadota</taxon>
        <taxon>Gammaproteobacteria</taxon>
        <taxon>Oceanospirillales</taxon>
        <taxon>Halomonadaceae</taxon>
        <taxon>Kushneria</taxon>
    </lineage>
</organism>
<reference evidence="1 2" key="1">
    <citation type="submission" date="2019-08" db="EMBL/GenBank/DDBJ databases">
        <title>Complete genome sequence of Kushneria sp. YCWA18, a halophilic phosphate-solubilizing bacterium isolated from Daqiao saltern in China.</title>
        <authorList>
            <person name="Du G.-X."/>
            <person name="Qu L.-Y."/>
        </authorList>
    </citation>
    <scope>NUCLEOTIDE SEQUENCE [LARGE SCALE GENOMIC DNA]</scope>
    <source>
        <strain evidence="1 2">YCWA18</strain>
    </source>
</reference>
<dbReference type="EMBL" id="CP043420">
    <property type="protein sequence ID" value="QEL12633.1"/>
    <property type="molecule type" value="Genomic_DNA"/>
</dbReference>
<dbReference type="RefSeq" id="WP_070980256.1">
    <property type="nucleotide sequence ID" value="NZ_CP043420.1"/>
</dbReference>
<keyword evidence="2" id="KW-1185">Reference proteome</keyword>
<evidence type="ECO:0000313" key="2">
    <source>
        <dbReference type="Proteomes" id="UP000322553"/>
    </source>
</evidence>
<protein>
    <submittedName>
        <fullName evidence="1">Uncharacterized protein</fullName>
    </submittedName>
</protein>
<dbReference type="OrthoDB" id="581693at2"/>
<dbReference type="AlphaFoldDB" id="A0A1S1NSB6"/>
<dbReference type="Proteomes" id="UP000322553">
    <property type="component" value="Chromosome"/>
</dbReference>
<name>A0A1S1NSB6_9GAMM</name>
<sequence length="212" mass="23154">MDYALHDFLMFTPEVYLRLFVRVNATLGPWLALVIAALASMALLLSRNALALRRLAFMLMAAGWGLSAGVFMVRFYAPINWPVGWLAWAFALEALLLLMAAVCTRPEPVRVLSLPGSLVVVTTLSLATAWAAGSWRALSLPAVTPDMTAVTTMLMLVLLPRSWRWGVLIVPLLWCLFSLLIHWALGLWLPLGVSAAGLVIGLAAALWPHRPG</sequence>
<accession>A0A1S1NSB6</accession>
<evidence type="ECO:0000313" key="1">
    <source>
        <dbReference type="EMBL" id="QEL12633.1"/>
    </source>
</evidence>